<proteinExistence type="predicted"/>
<reference evidence="1" key="2">
    <citation type="journal article" date="2023" name="Microbiol Resour">
        <title>Decontamination and Annotation of the Draft Genome Sequence of the Oomycete Lagenidium giganteum ARSEF 373.</title>
        <authorList>
            <person name="Morgan W.R."/>
            <person name="Tartar A."/>
        </authorList>
    </citation>
    <scope>NUCLEOTIDE SEQUENCE</scope>
    <source>
        <strain evidence="1">ARSEF 373</strain>
    </source>
</reference>
<organism evidence="1 2">
    <name type="scientific">Lagenidium giganteum</name>
    <dbReference type="NCBI Taxonomy" id="4803"/>
    <lineage>
        <taxon>Eukaryota</taxon>
        <taxon>Sar</taxon>
        <taxon>Stramenopiles</taxon>
        <taxon>Oomycota</taxon>
        <taxon>Peronosporomycetes</taxon>
        <taxon>Pythiales</taxon>
        <taxon>Pythiaceae</taxon>
    </lineage>
</organism>
<evidence type="ECO:0000313" key="1">
    <source>
        <dbReference type="EMBL" id="DAZ93523.1"/>
    </source>
</evidence>
<dbReference type="AlphaFoldDB" id="A0AAV2YJQ4"/>
<reference evidence="1" key="1">
    <citation type="submission" date="2022-11" db="EMBL/GenBank/DDBJ databases">
        <authorList>
            <person name="Morgan W.R."/>
            <person name="Tartar A."/>
        </authorList>
    </citation>
    <scope>NUCLEOTIDE SEQUENCE</scope>
    <source>
        <strain evidence="1">ARSEF 373</strain>
    </source>
</reference>
<evidence type="ECO:0000313" key="2">
    <source>
        <dbReference type="Proteomes" id="UP001146120"/>
    </source>
</evidence>
<name>A0AAV2YJQ4_9STRA</name>
<keyword evidence="2" id="KW-1185">Reference proteome</keyword>
<protein>
    <submittedName>
        <fullName evidence="1">Uncharacterized protein</fullName>
    </submittedName>
</protein>
<dbReference type="Proteomes" id="UP001146120">
    <property type="component" value="Unassembled WGS sequence"/>
</dbReference>
<dbReference type="SUPFAM" id="SSF53756">
    <property type="entry name" value="UDP-Glycosyltransferase/glycogen phosphorylase"/>
    <property type="match status" value="1"/>
</dbReference>
<dbReference type="EMBL" id="DAKRPA010000310">
    <property type="protein sequence ID" value="DAZ93523.1"/>
    <property type="molecule type" value="Genomic_DNA"/>
</dbReference>
<accession>A0AAV2YJQ4</accession>
<comment type="caution">
    <text evidence="1">The sequence shown here is derived from an EMBL/GenBank/DDBJ whole genome shotgun (WGS) entry which is preliminary data.</text>
</comment>
<gene>
    <name evidence="1" type="ORF">N0F65_002449</name>
</gene>
<sequence length="171" mass="20131">MRIYFRLMCSDKKLRNVVVLTFATRSHVAPVFDALRWLADHKQHNFEIVYIYANVTKSFASEFPYVRCMYCGFERDTDKHSEIVNVSVQTIKPVDEAHTQMRFYSQLAQDYELRARNYLEVFERERFNLVVADFLDRAAMDATLESDTKLAVMAVLRFQNVGGAWFVPNFF</sequence>